<evidence type="ECO:0000313" key="2">
    <source>
        <dbReference type="Proteomes" id="UP001281147"/>
    </source>
</evidence>
<dbReference type="EMBL" id="JAUTXU010000154">
    <property type="protein sequence ID" value="KAK3703232.1"/>
    <property type="molecule type" value="Genomic_DNA"/>
</dbReference>
<dbReference type="Proteomes" id="UP001281147">
    <property type="component" value="Unassembled WGS sequence"/>
</dbReference>
<comment type="caution">
    <text evidence="1">The sequence shown here is derived from an EMBL/GenBank/DDBJ whole genome shotgun (WGS) entry which is preliminary data.</text>
</comment>
<name>A0ACC3MT69_9PEZI</name>
<keyword evidence="2" id="KW-1185">Reference proteome</keyword>
<organism evidence="1 2">
    <name type="scientific">Vermiconidia calcicola</name>
    <dbReference type="NCBI Taxonomy" id="1690605"/>
    <lineage>
        <taxon>Eukaryota</taxon>
        <taxon>Fungi</taxon>
        <taxon>Dikarya</taxon>
        <taxon>Ascomycota</taxon>
        <taxon>Pezizomycotina</taxon>
        <taxon>Dothideomycetes</taxon>
        <taxon>Dothideomycetidae</taxon>
        <taxon>Mycosphaerellales</taxon>
        <taxon>Extremaceae</taxon>
        <taxon>Vermiconidia</taxon>
    </lineage>
</organism>
<gene>
    <name evidence="1" type="ORF">LTR37_014572</name>
</gene>
<protein>
    <submittedName>
        <fullName evidence="1">Uncharacterized protein</fullName>
    </submittedName>
</protein>
<evidence type="ECO:0000313" key="1">
    <source>
        <dbReference type="EMBL" id="KAK3703232.1"/>
    </source>
</evidence>
<proteinExistence type="predicted"/>
<accession>A0ACC3MT69</accession>
<reference evidence="1" key="1">
    <citation type="submission" date="2023-07" db="EMBL/GenBank/DDBJ databases">
        <title>Black Yeasts Isolated from many extreme environments.</title>
        <authorList>
            <person name="Coleine C."/>
            <person name="Stajich J.E."/>
            <person name="Selbmann L."/>
        </authorList>
    </citation>
    <scope>NUCLEOTIDE SEQUENCE</scope>
    <source>
        <strain evidence="1">CCFEE 5714</strain>
    </source>
</reference>
<sequence>MSAIVEEPDGAVEPVKVLITLHEGMDAMDVVGPLEVFSWAQHDKQNPETKAFRVVFAAANEHTTSAQGASFRAHMTFEDAMKRLPEIDVLVVPGGGTDQVLKAKGQPLPLIKHFAELQKKNPNRERTLMSVCTGSMFLAEAGLLAGLSATTHPDFITKLEILCSSVSLRDMAERCDVVEQRYVVNNLRFDLGEDEDQNPYIMTRKEYKDHKRRKSSSMSATSPIEEHPNGSGSGGRRPSSARKGSMSWKQSNNRRESVLKRMNLRLGGLRVVTTGGVTAGIDGALYMVGALVSDDAADEVARVMCHKWNKGMVVDGTDV</sequence>